<protein>
    <submittedName>
        <fullName evidence="1">Uncharacterized protein</fullName>
    </submittedName>
</protein>
<dbReference type="EMBL" id="CP036525">
    <property type="protein sequence ID" value="QDT07272.1"/>
    <property type="molecule type" value="Genomic_DNA"/>
</dbReference>
<evidence type="ECO:0000313" key="2">
    <source>
        <dbReference type="Proteomes" id="UP000318538"/>
    </source>
</evidence>
<accession>A0A517NJG0</accession>
<evidence type="ECO:0000313" key="1">
    <source>
        <dbReference type="EMBL" id="QDT07272.1"/>
    </source>
</evidence>
<gene>
    <name evidence="1" type="ORF">K227x_56990</name>
</gene>
<reference evidence="1 2" key="1">
    <citation type="submission" date="2019-02" db="EMBL/GenBank/DDBJ databases">
        <title>Deep-cultivation of Planctomycetes and their phenomic and genomic characterization uncovers novel biology.</title>
        <authorList>
            <person name="Wiegand S."/>
            <person name="Jogler M."/>
            <person name="Boedeker C."/>
            <person name="Pinto D."/>
            <person name="Vollmers J."/>
            <person name="Rivas-Marin E."/>
            <person name="Kohn T."/>
            <person name="Peeters S.H."/>
            <person name="Heuer A."/>
            <person name="Rast P."/>
            <person name="Oberbeckmann S."/>
            <person name="Bunk B."/>
            <person name="Jeske O."/>
            <person name="Meyerdierks A."/>
            <person name="Storesund J.E."/>
            <person name="Kallscheuer N."/>
            <person name="Luecker S."/>
            <person name="Lage O.M."/>
            <person name="Pohl T."/>
            <person name="Merkel B.J."/>
            <person name="Hornburger P."/>
            <person name="Mueller R.-W."/>
            <person name="Bruemmer F."/>
            <person name="Labrenz M."/>
            <person name="Spormann A.M."/>
            <person name="Op den Camp H."/>
            <person name="Overmann J."/>
            <person name="Amann R."/>
            <person name="Jetten M.S.M."/>
            <person name="Mascher T."/>
            <person name="Medema M.H."/>
            <person name="Devos D.P."/>
            <person name="Kaster A.-K."/>
            <person name="Ovreas L."/>
            <person name="Rohde M."/>
            <person name="Galperin M.Y."/>
            <person name="Jogler C."/>
        </authorList>
    </citation>
    <scope>NUCLEOTIDE SEQUENCE [LARGE SCALE GENOMIC DNA]</scope>
    <source>
        <strain evidence="1 2">K22_7</strain>
    </source>
</reference>
<keyword evidence="2" id="KW-1185">Reference proteome</keyword>
<dbReference type="Proteomes" id="UP000318538">
    <property type="component" value="Chromosome"/>
</dbReference>
<sequence>MTAADTLLRCFVNQLLALGRLAISCPARNAMNQVVLHSRNLRAMLLYEKLSVLAGRVISQGWQRCGFAEMNLNRLQNKPQTISSCPGVV</sequence>
<organism evidence="1 2">
    <name type="scientific">Rubripirellula lacrimiformis</name>
    <dbReference type="NCBI Taxonomy" id="1930273"/>
    <lineage>
        <taxon>Bacteria</taxon>
        <taxon>Pseudomonadati</taxon>
        <taxon>Planctomycetota</taxon>
        <taxon>Planctomycetia</taxon>
        <taxon>Pirellulales</taxon>
        <taxon>Pirellulaceae</taxon>
        <taxon>Rubripirellula</taxon>
    </lineage>
</organism>
<dbReference type="KEGG" id="rlc:K227x_56990"/>
<proteinExistence type="predicted"/>
<dbReference type="AlphaFoldDB" id="A0A517NJG0"/>
<name>A0A517NJG0_9BACT</name>